<comment type="caution">
    <text evidence="2">The sequence shown here is derived from an EMBL/GenBank/DDBJ whole genome shotgun (WGS) entry which is preliminary data.</text>
</comment>
<evidence type="ECO:0000313" key="3">
    <source>
        <dbReference type="Proteomes" id="UP000177369"/>
    </source>
</evidence>
<evidence type="ECO:0000256" key="1">
    <source>
        <dbReference type="SAM" id="MobiDB-lite"/>
    </source>
</evidence>
<accession>A0A1F5GCB8</accession>
<evidence type="ECO:0000313" key="2">
    <source>
        <dbReference type="EMBL" id="OGD89500.1"/>
    </source>
</evidence>
<dbReference type="AlphaFoldDB" id="A0A1F5GCB8"/>
<gene>
    <name evidence="2" type="ORF">A3D04_00290</name>
</gene>
<dbReference type="EMBL" id="MFBD01000001">
    <property type="protein sequence ID" value="OGD89500.1"/>
    <property type="molecule type" value="Genomic_DNA"/>
</dbReference>
<protein>
    <recommendedName>
        <fullName evidence="4">JAB domain-containing protein</fullName>
    </recommendedName>
</protein>
<reference evidence="2 3" key="1">
    <citation type="journal article" date="2016" name="Nat. Commun.">
        <title>Thousands of microbial genomes shed light on interconnected biogeochemical processes in an aquifer system.</title>
        <authorList>
            <person name="Anantharaman K."/>
            <person name="Brown C.T."/>
            <person name="Hug L.A."/>
            <person name="Sharon I."/>
            <person name="Castelle C.J."/>
            <person name="Probst A.J."/>
            <person name="Thomas B.C."/>
            <person name="Singh A."/>
            <person name="Wilkins M.J."/>
            <person name="Karaoz U."/>
            <person name="Brodie E.L."/>
            <person name="Williams K.H."/>
            <person name="Hubbard S.S."/>
            <person name="Banfield J.F."/>
        </authorList>
    </citation>
    <scope>NUCLEOTIDE SEQUENCE [LARGE SCALE GENOMIC DNA]</scope>
</reference>
<dbReference type="Gene3D" id="3.40.140.10">
    <property type="entry name" value="Cytidine Deaminase, domain 2"/>
    <property type="match status" value="1"/>
</dbReference>
<feature type="compositionally biased region" description="Basic and acidic residues" evidence="1">
    <location>
        <begin position="9"/>
        <end position="20"/>
    </location>
</feature>
<sequence>MSEGQSFELEGKRGPVSRIKDSLSSKSWAKEVAQQFDSSVEQIGDITESQGIVPVFLEETAKSEFLNHWHRHGGDEVGGWAVGTEGEHNGHKYLHVTKVIPDSGSGSHGEFHFAGHHVAYDYVRQRRQEGEQLVVIGTVHTHPKGWSGRITGQDRDSTMFLTLENIYKGGELLSNKRSHIVITPADDNQVDIWQAKETSEKWHKRLVRIGHFLLKSNNSPSSRVRVVEKSSPSRVRIVDKPSRVRIID</sequence>
<dbReference type="Proteomes" id="UP000177369">
    <property type="component" value="Unassembled WGS sequence"/>
</dbReference>
<name>A0A1F5GCB8_9BACT</name>
<organism evidence="2 3">
    <name type="scientific">Candidatus Curtissbacteria bacterium RIFCSPHIGHO2_02_FULL_40_16b</name>
    <dbReference type="NCBI Taxonomy" id="1797714"/>
    <lineage>
        <taxon>Bacteria</taxon>
        <taxon>Candidatus Curtissiibacteriota</taxon>
    </lineage>
</organism>
<feature type="region of interest" description="Disordered" evidence="1">
    <location>
        <begin position="1"/>
        <end position="20"/>
    </location>
</feature>
<proteinExistence type="predicted"/>
<evidence type="ECO:0008006" key="4">
    <source>
        <dbReference type="Google" id="ProtNLM"/>
    </source>
</evidence>